<comment type="caution">
    <text evidence="2">The sequence shown here is derived from an EMBL/GenBank/DDBJ whole genome shotgun (WGS) entry which is preliminary data.</text>
</comment>
<dbReference type="EMBL" id="LJGU01000131">
    <property type="protein sequence ID" value="OEV01733.1"/>
    <property type="molecule type" value="Genomic_DNA"/>
</dbReference>
<name>A0A1E7KCR7_9ACTN</name>
<feature type="coiled-coil region" evidence="1">
    <location>
        <begin position="45"/>
        <end position="72"/>
    </location>
</feature>
<reference evidence="2 3" key="1">
    <citation type="journal article" date="2016" name="Front. Microbiol.">
        <title>Comparative Genomics Analysis of Streptomyces Species Reveals Their Adaptation to the Marine Environment and Their Diversity at the Genomic Level.</title>
        <authorList>
            <person name="Tian X."/>
            <person name="Zhang Z."/>
            <person name="Yang T."/>
            <person name="Chen M."/>
            <person name="Li J."/>
            <person name="Chen F."/>
            <person name="Yang J."/>
            <person name="Li W."/>
            <person name="Zhang B."/>
            <person name="Zhang Z."/>
            <person name="Wu J."/>
            <person name="Zhang C."/>
            <person name="Long L."/>
            <person name="Xiao J."/>
        </authorList>
    </citation>
    <scope>NUCLEOTIDE SEQUENCE [LARGE SCALE GENOMIC DNA]</scope>
    <source>
        <strain evidence="2 3">SCSIO 02100</strain>
    </source>
</reference>
<evidence type="ECO:0000313" key="3">
    <source>
        <dbReference type="Proteomes" id="UP000176101"/>
    </source>
</evidence>
<dbReference type="Proteomes" id="UP000176101">
    <property type="component" value="Unassembled WGS sequence"/>
</dbReference>
<accession>A0A1E7KCR7</accession>
<organism evidence="2 3">
    <name type="scientific">Streptomyces oceani</name>
    <dbReference type="NCBI Taxonomy" id="1075402"/>
    <lineage>
        <taxon>Bacteria</taxon>
        <taxon>Bacillati</taxon>
        <taxon>Actinomycetota</taxon>
        <taxon>Actinomycetes</taxon>
        <taxon>Kitasatosporales</taxon>
        <taxon>Streptomycetaceae</taxon>
        <taxon>Streptomyces</taxon>
    </lineage>
</organism>
<protein>
    <submittedName>
        <fullName evidence="2">Uncharacterized protein</fullName>
    </submittedName>
</protein>
<keyword evidence="3" id="KW-1185">Reference proteome</keyword>
<keyword evidence="1" id="KW-0175">Coiled coil</keyword>
<gene>
    <name evidence="2" type="ORF">AN216_17080</name>
</gene>
<sequence length="109" mass="11611">MAVSAQWILLLVRGLVSGESAQRERYADTVVDLVGSYSRAEVITLAGVISAVAAVEEDMDALEAELSALLNLGGSGFLRTEHLACLEQIDRAHTPGVLLEYVDDLLDPG</sequence>
<dbReference type="AlphaFoldDB" id="A0A1E7KCR7"/>
<evidence type="ECO:0000313" key="2">
    <source>
        <dbReference type="EMBL" id="OEV01733.1"/>
    </source>
</evidence>
<proteinExistence type="predicted"/>
<evidence type="ECO:0000256" key="1">
    <source>
        <dbReference type="SAM" id="Coils"/>
    </source>
</evidence>